<proteinExistence type="predicted"/>
<organism evidence="1">
    <name type="scientific">marine sediment metagenome</name>
    <dbReference type="NCBI Taxonomy" id="412755"/>
    <lineage>
        <taxon>unclassified sequences</taxon>
        <taxon>metagenomes</taxon>
        <taxon>ecological metagenomes</taxon>
    </lineage>
</organism>
<comment type="caution">
    <text evidence="1">The sequence shown here is derived from an EMBL/GenBank/DDBJ whole genome shotgun (WGS) entry which is preliminary data.</text>
</comment>
<evidence type="ECO:0000313" key="1">
    <source>
        <dbReference type="EMBL" id="GAH20181.1"/>
    </source>
</evidence>
<accession>X1DH25</accession>
<dbReference type="EMBL" id="BARU01001724">
    <property type="protein sequence ID" value="GAH20181.1"/>
    <property type="molecule type" value="Genomic_DNA"/>
</dbReference>
<protein>
    <submittedName>
        <fullName evidence="1">Uncharacterized protein</fullName>
    </submittedName>
</protein>
<sequence>DAQGEYLNKLYGKDWILTQSKNEEELGQKLIKLYQLIVREFFR</sequence>
<name>X1DH25_9ZZZZ</name>
<dbReference type="AlphaFoldDB" id="X1DH25"/>
<gene>
    <name evidence="1" type="ORF">S03H2_04368</name>
</gene>
<feature type="non-terminal residue" evidence="1">
    <location>
        <position position="1"/>
    </location>
</feature>
<reference evidence="1" key="1">
    <citation type="journal article" date="2014" name="Front. Microbiol.">
        <title>High frequency of phylogenetically diverse reductive dehalogenase-homologous genes in deep subseafloor sedimentary metagenomes.</title>
        <authorList>
            <person name="Kawai M."/>
            <person name="Futagami T."/>
            <person name="Toyoda A."/>
            <person name="Takaki Y."/>
            <person name="Nishi S."/>
            <person name="Hori S."/>
            <person name="Arai W."/>
            <person name="Tsubouchi T."/>
            <person name="Morono Y."/>
            <person name="Uchiyama I."/>
            <person name="Ito T."/>
            <person name="Fujiyama A."/>
            <person name="Inagaki F."/>
            <person name="Takami H."/>
        </authorList>
    </citation>
    <scope>NUCLEOTIDE SEQUENCE</scope>
    <source>
        <strain evidence="1">Expedition CK06-06</strain>
    </source>
</reference>